<dbReference type="EC" id="3.2.1.22" evidence="2"/>
<dbReference type="PRINTS" id="PR00743">
    <property type="entry name" value="GLHYDRLASE36"/>
</dbReference>
<dbReference type="InterPro" id="IPR002252">
    <property type="entry name" value="Glyco_hydro_36"/>
</dbReference>
<comment type="catalytic activity">
    <reaction evidence="1">
        <text>Hydrolysis of terminal, non-reducing alpha-D-galactose residues in alpha-D-galactosides, including galactose oligosaccharides, galactomannans and galactolipids.</text>
        <dbReference type="EC" id="3.2.1.22"/>
    </reaction>
</comment>
<keyword evidence="4" id="KW-0326">Glycosidase</keyword>
<evidence type="ECO:0000259" key="5">
    <source>
        <dbReference type="Pfam" id="PF16875"/>
    </source>
</evidence>
<proteinExistence type="predicted"/>
<evidence type="ECO:0000256" key="1">
    <source>
        <dbReference type="ARBA" id="ARBA00001255"/>
    </source>
</evidence>
<dbReference type="InterPro" id="IPR050985">
    <property type="entry name" value="Alpha-glycosidase_related"/>
</dbReference>
<dbReference type="EMBL" id="BAABLV010000006">
    <property type="protein sequence ID" value="GAA4890538.1"/>
    <property type="molecule type" value="Genomic_DNA"/>
</dbReference>
<reference evidence="7" key="1">
    <citation type="journal article" date="2019" name="Int. J. Syst. Evol. Microbiol.">
        <title>The Global Catalogue of Microorganisms (GCM) 10K type strain sequencing project: providing services to taxonomists for standard genome sequencing and annotation.</title>
        <authorList>
            <consortium name="The Broad Institute Genomics Platform"/>
            <consortium name="The Broad Institute Genome Sequencing Center for Infectious Disease"/>
            <person name="Wu L."/>
            <person name="Ma J."/>
        </authorList>
    </citation>
    <scope>NUCLEOTIDE SEQUENCE [LARGE SCALE GENOMIC DNA]</scope>
    <source>
        <strain evidence="7">JCM 19125</strain>
    </source>
</reference>
<gene>
    <name evidence="6" type="ORF">GCM10025789_03850</name>
</gene>
<keyword evidence="7" id="KW-1185">Reference proteome</keyword>
<dbReference type="SUPFAM" id="SSF51445">
    <property type="entry name" value="(Trans)glycosidases"/>
    <property type="match status" value="1"/>
</dbReference>
<dbReference type="InterPro" id="IPR013785">
    <property type="entry name" value="Aldolase_TIM"/>
</dbReference>
<dbReference type="Pfam" id="PF16875">
    <property type="entry name" value="Glyco_hydro_36N"/>
    <property type="match status" value="1"/>
</dbReference>
<feature type="domain" description="Glycosyl hydrolase family 36 N-terminal" evidence="5">
    <location>
        <begin position="21"/>
        <end position="264"/>
    </location>
</feature>
<evidence type="ECO:0000313" key="7">
    <source>
        <dbReference type="Proteomes" id="UP001501521"/>
    </source>
</evidence>
<keyword evidence="3" id="KW-0378">Hydrolase</keyword>
<evidence type="ECO:0000256" key="4">
    <source>
        <dbReference type="ARBA" id="ARBA00023295"/>
    </source>
</evidence>
<evidence type="ECO:0000256" key="2">
    <source>
        <dbReference type="ARBA" id="ARBA00012755"/>
    </source>
</evidence>
<evidence type="ECO:0000256" key="3">
    <source>
        <dbReference type="ARBA" id="ARBA00022801"/>
    </source>
</evidence>
<dbReference type="InterPro" id="IPR038417">
    <property type="entry name" value="Alpga-gal_N_sf"/>
</dbReference>
<dbReference type="Gene3D" id="2.70.98.60">
    <property type="entry name" value="alpha-galactosidase from lactobacil brevis"/>
    <property type="match status" value="1"/>
</dbReference>
<evidence type="ECO:0000313" key="6">
    <source>
        <dbReference type="EMBL" id="GAA4890538.1"/>
    </source>
</evidence>
<dbReference type="PANTHER" id="PTHR43053">
    <property type="entry name" value="GLYCOSIDASE FAMILY 31"/>
    <property type="match status" value="1"/>
</dbReference>
<dbReference type="CDD" id="cd14791">
    <property type="entry name" value="GH36"/>
    <property type="match status" value="1"/>
</dbReference>
<dbReference type="RefSeq" id="WP_345578156.1">
    <property type="nucleotide sequence ID" value="NZ_BAABLV010000006.1"/>
</dbReference>
<dbReference type="InterPro" id="IPR031704">
    <property type="entry name" value="Glyco_hydro_36_N"/>
</dbReference>
<dbReference type="InterPro" id="IPR017853">
    <property type="entry name" value="GH"/>
</dbReference>
<dbReference type="PROSITE" id="PS00512">
    <property type="entry name" value="ALPHA_GALACTOSIDASE"/>
    <property type="match status" value="1"/>
</dbReference>
<comment type="caution">
    <text evidence="6">The sequence shown here is derived from an EMBL/GenBank/DDBJ whole genome shotgun (WGS) entry which is preliminary data.</text>
</comment>
<sequence>MAMTIHLRADGVSLLLTTDGGLPEVKHWGADLGPVTADDAAALFRAAGYTAEHNAILAPLRVGIVPEARHGWMGTPGLVGSRGGRGWTPAWRLTGTTFDGRALADGFAEEGPGALEFSATADDAGLALALRVELLPTGLVRAQATVTNTADDEYSVDQLALAMPVPKRATEVLDFGGRWASERVPQRFDLTIGTHRREGRRGRTGHDAAYVLHVGERGFGYDSGEIWAVHTAWSGNHLHYAEQVMPGVQVIGGGELLLPGEGRLAAGASYTSPWVYFNHAVGLDPQAWRFHRHLRSLPVHPDTPRPVTLNSWEAVYFDHDAEHLRRLVDRAAEVGVERFVLDDGWFGARRSDAAGLGDWVVSADAHPEGLHPLVSHVRGRGMQFGLWFEPEMVNPDSDLAREHPEWILQPEGRLPGEWRNQQVLNLAIDGAYRHVRDQVSAILAEYAVDYVKWDHNRDLVDAGSALDDGRPGVSAQTRAFYRLLDELRERHPDTEFESCSSGGARIDLEVLERVERVWVSDNIDPHSRQRMLWWTGQLLPLELMGSHIASGTSHTTGRSHTIEYRAATALFGHLGIEWDLTKATEEELAALRLAVGLYKEVRGLLHTGRVVRVDMGSPHLYLKGVVSPERALFSFAVIDEPMMPELGEIRLPGLEPESRYRVSLVGLGHELGVMTGRQLATVGIRLAGRFPEVALLIDVARV</sequence>
<organism evidence="6 7">
    <name type="scientific">Tessaracoccus lubricantis</name>
    <dbReference type="NCBI Taxonomy" id="545543"/>
    <lineage>
        <taxon>Bacteria</taxon>
        <taxon>Bacillati</taxon>
        <taxon>Actinomycetota</taxon>
        <taxon>Actinomycetes</taxon>
        <taxon>Propionibacteriales</taxon>
        <taxon>Propionibacteriaceae</taxon>
        <taxon>Tessaracoccus</taxon>
    </lineage>
</organism>
<name>A0ABP9EYS5_9ACTN</name>
<accession>A0ABP9EYS5</accession>
<dbReference type="PANTHER" id="PTHR43053:SF3">
    <property type="entry name" value="ALPHA-GALACTOSIDASE C-RELATED"/>
    <property type="match status" value="1"/>
</dbReference>
<protein>
    <recommendedName>
        <fullName evidence="2">alpha-galactosidase</fullName>
        <ecNumber evidence="2">3.2.1.22</ecNumber>
    </recommendedName>
</protein>
<dbReference type="Gene3D" id="3.20.20.70">
    <property type="entry name" value="Aldolase class I"/>
    <property type="match status" value="1"/>
</dbReference>
<dbReference type="Proteomes" id="UP001501521">
    <property type="component" value="Unassembled WGS sequence"/>
</dbReference>
<dbReference type="Pfam" id="PF02065">
    <property type="entry name" value="Melibiase"/>
    <property type="match status" value="1"/>
</dbReference>
<dbReference type="InterPro" id="IPR000111">
    <property type="entry name" value="Glyco_hydro_27/36_CS"/>
</dbReference>